<name>A0A381V4S2_9ZZZZ</name>
<reference evidence="1" key="1">
    <citation type="submission" date="2018-05" db="EMBL/GenBank/DDBJ databases">
        <authorList>
            <person name="Lanie J.A."/>
            <person name="Ng W.-L."/>
            <person name="Kazmierczak K.M."/>
            <person name="Andrzejewski T.M."/>
            <person name="Davidsen T.M."/>
            <person name="Wayne K.J."/>
            <person name="Tettelin H."/>
            <person name="Glass J.I."/>
            <person name="Rusch D."/>
            <person name="Podicherti R."/>
            <person name="Tsui H.-C.T."/>
            <person name="Winkler M.E."/>
        </authorList>
    </citation>
    <scope>NUCLEOTIDE SEQUENCE</scope>
</reference>
<accession>A0A381V4S2</accession>
<gene>
    <name evidence="1" type="ORF">METZ01_LOCUS87632</name>
</gene>
<organism evidence="1">
    <name type="scientific">marine metagenome</name>
    <dbReference type="NCBI Taxonomy" id="408172"/>
    <lineage>
        <taxon>unclassified sequences</taxon>
        <taxon>metagenomes</taxon>
        <taxon>ecological metagenomes</taxon>
    </lineage>
</organism>
<dbReference type="AlphaFoldDB" id="A0A381V4S2"/>
<sequence>MKYQKRLDAKYKQRNWGEKGLPNWGATAVRYAQRCELDNAATYDPETKFTWMKDNHTLSREQLHATQIIWRICEQAQISASKLARGGGQLLRPDVPFYLEKGITIMQVWQTKSMKYDDKKDLLEVIILDTPKCSFDDRNRFHSIVRPAVVWGEICVYSIHGVSFDNRLWNEIVERKMEPSKVLTIGNIEQRRVASEYYGMEKLWDACNPKLIDTSARGNRLYNVTIGELGWRARDNDFNAKMLRYKDPSTDREYVSGVPLEDDDGNFIDRADQAMAWKFHLTEDEYKELTVEG</sequence>
<proteinExistence type="predicted"/>
<dbReference type="EMBL" id="UINC01007724">
    <property type="protein sequence ID" value="SVA34778.1"/>
    <property type="molecule type" value="Genomic_DNA"/>
</dbReference>
<protein>
    <submittedName>
        <fullName evidence="1">Uncharacterized protein</fullName>
    </submittedName>
</protein>
<evidence type="ECO:0000313" key="1">
    <source>
        <dbReference type="EMBL" id="SVA34778.1"/>
    </source>
</evidence>